<evidence type="ECO:0000256" key="1">
    <source>
        <dbReference type="ARBA" id="ARBA00004651"/>
    </source>
</evidence>
<evidence type="ECO:0000313" key="7">
    <source>
        <dbReference type="EMBL" id="MDD9327208.1"/>
    </source>
</evidence>
<dbReference type="InterPro" id="IPR005495">
    <property type="entry name" value="LptG/LptF_permease"/>
</dbReference>
<dbReference type="GO" id="GO:0043190">
    <property type="term" value="C:ATP-binding cassette (ABC) transporter complex"/>
    <property type="evidence" value="ECO:0007669"/>
    <property type="project" value="InterPro"/>
</dbReference>
<keyword evidence="3 6" id="KW-0812">Transmembrane</keyword>
<feature type="transmembrane region" description="Helical" evidence="6">
    <location>
        <begin position="50"/>
        <end position="77"/>
    </location>
</feature>
<reference evidence="8" key="2">
    <citation type="submission" date="2024-02" db="EMBL/GenBank/DDBJ databases">
        <title>Neisseria leonii sp. nov.</title>
        <authorList>
            <person name="Boutroux M."/>
            <person name="Favre-Rochex S."/>
            <person name="Gorgette O."/>
            <person name="Touak G."/>
            <person name="Muhle E."/>
            <person name="Chesneau O."/>
            <person name="Clermont D."/>
            <person name="Rahi P."/>
        </authorList>
    </citation>
    <scope>NUCLEOTIDE SEQUENCE</scope>
    <source>
        <strain evidence="8">51.81</strain>
    </source>
</reference>
<feature type="transmembrane region" description="Helical" evidence="6">
    <location>
        <begin position="301"/>
        <end position="320"/>
    </location>
</feature>
<reference evidence="7" key="1">
    <citation type="submission" date="2022-10" db="EMBL/GenBank/DDBJ databases">
        <authorList>
            <person name="Boutroux M."/>
        </authorList>
    </citation>
    <scope>NUCLEOTIDE SEQUENCE</scope>
    <source>
        <strain evidence="7">51.81</strain>
    </source>
</reference>
<name>A0A9X4IDJ8_9NEIS</name>
<dbReference type="AlphaFoldDB" id="A0A9X4IDJ8"/>
<dbReference type="PANTHER" id="PTHR33529:SF2">
    <property type="entry name" value="LIPOPOLYSACCHARIDE EXPORT SYSTEM PERMEASE PROTEIN LPTG"/>
    <property type="match status" value="1"/>
</dbReference>
<dbReference type="GO" id="GO:0055085">
    <property type="term" value="P:transmembrane transport"/>
    <property type="evidence" value="ECO:0007669"/>
    <property type="project" value="InterPro"/>
</dbReference>
<sequence>MKLIARYLIRQLGVMTVYALLAFLALYLFFDLMNESGDIGKGTYTGFKAMQYLALQIPAHVYELMPLAVLIGGLLALNQLAAGSEITVMKTSGMSTGNLIGVLLSFGAVFALATAALGEWGAPAASRSAENMKAAALSGGVSAGAGGVWIKEGGTIVNVAEMLPDRTLRGITAYRHDSGFKLAESWQAESAVVGQNGMWRLYQVRRTLLSDDAVSVSQSAQEDWQAGIDGQLLDVLLVDPAQMSVSALGAYIGHLEQNRQQTGEYRIAWWRKLMYPVATVVMALVALAFTPQSARHGNMGLKLFGGICLGLAFHFAGRLFGFSGELYGMPPFLAAALPTLIFAAWAVYLIRKQEKR</sequence>
<dbReference type="EMBL" id="JAPQFL010000001">
    <property type="protein sequence ID" value="MDD9327208.1"/>
    <property type="molecule type" value="Genomic_DNA"/>
</dbReference>
<feature type="transmembrane region" description="Helical" evidence="6">
    <location>
        <begin position="332"/>
        <end position="350"/>
    </location>
</feature>
<keyword evidence="5 6" id="KW-0472">Membrane</keyword>
<dbReference type="InterPro" id="IPR030923">
    <property type="entry name" value="LptG"/>
</dbReference>
<evidence type="ECO:0000256" key="3">
    <source>
        <dbReference type="ARBA" id="ARBA00022692"/>
    </source>
</evidence>
<dbReference type="GO" id="GO:0015920">
    <property type="term" value="P:lipopolysaccharide transport"/>
    <property type="evidence" value="ECO:0007669"/>
    <property type="project" value="TreeGrafter"/>
</dbReference>
<evidence type="ECO:0000256" key="5">
    <source>
        <dbReference type="ARBA" id="ARBA00023136"/>
    </source>
</evidence>
<feature type="transmembrane region" description="Helical" evidence="6">
    <location>
        <begin position="273"/>
        <end position="289"/>
    </location>
</feature>
<feature type="transmembrane region" description="Helical" evidence="6">
    <location>
        <begin position="98"/>
        <end position="118"/>
    </location>
</feature>
<proteinExistence type="predicted"/>
<dbReference type="Pfam" id="PF03739">
    <property type="entry name" value="LptF_LptG"/>
    <property type="match status" value="1"/>
</dbReference>
<evidence type="ECO:0000256" key="2">
    <source>
        <dbReference type="ARBA" id="ARBA00022475"/>
    </source>
</evidence>
<gene>
    <name evidence="7" type="primary">lptG</name>
    <name evidence="7" type="ORF">ORY91_000589</name>
    <name evidence="8" type="ORF">V9W64_02325</name>
</gene>
<feature type="transmembrane region" description="Helical" evidence="6">
    <location>
        <begin position="12"/>
        <end position="30"/>
    </location>
</feature>
<dbReference type="Proteomes" id="UP001149607">
    <property type="component" value="Chromosome"/>
</dbReference>
<evidence type="ECO:0000313" key="8">
    <source>
        <dbReference type="EMBL" id="WWY03599.1"/>
    </source>
</evidence>
<dbReference type="PANTHER" id="PTHR33529">
    <property type="entry name" value="SLR0882 PROTEIN-RELATED"/>
    <property type="match status" value="1"/>
</dbReference>
<accession>A0A9X4IDJ8</accession>
<dbReference type="RefSeq" id="WP_274584466.1">
    <property type="nucleotide sequence ID" value="NZ_CP145811.1"/>
</dbReference>
<keyword evidence="9" id="KW-1185">Reference proteome</keyword>
<keyword evidence="4 6" id="KW-1133">Transmembrane helix</keyword>
<comment type="subcellular location">
    <subcellularLocation>
        <location evidence="1">Cell membrane</location>
        <topology evidence="1">Multi-pass membrane protein</topology>
    </subcellularLocation>
</comment>
<keyword evidence="2" id="KW-1003">Cell membrane</keyword>
<evidence type="ECO:0000313" key="9">
    <source>
        <dbReference type="Proteomes" id="UP001149607"/>
    </source>
</evidence>
<evidence type="ECO:0000256" key="4">
    <source>
        <dbReference type="ARBA" id="ARBA00022989"/>
    </source>
</evidence>
<evidence type="ECO:0000256" key="6">
    <source>
        <dbReference type="SAM" id="Phobius"/>
    </source>
</evidence>
<protein>
    <submittedName>
        <fullName evidence="7">LPS export ABC transporter permease LptG</fullName>
    </submittedName>
</protein>
<dbReference type="NCBIfam" id="TIGR04408">
    <property type="entry name" value="LptG_lptG"/>
    <property type="match status" value="1"/>
</dbReference>
<dbReference type="EMBL" id="CP146598">
    <property type="protein sequence ID" value="WWY03599.1"/>
    <property type="molecule type" value="Genomic_DNA"/>
</dbReference>
<organism evidence="7">
    <name type="scientific">Neisseria leonii</name>
    <dbReference type="NCBI Taxonomy" id="2995413"/>
    <lineage>
        <taxon>Bacteria</taxon>
        <taxon>Pseudomonadati</taxon>
        <taxon>Pseudomonadota</taxon>
        <taxon>Betaproteobacteria</taxon>
        <taxon>Neisseriales</taxon>
        <taxon>Neisseriaceae</taxon>
        <taxon>Neisseria</taxon>
    </lineage>
</organism>